<gene>
    <name evidence="1" type="ORF">C8N46_101356</name>
</gene>
<name>A0A2T6C5Y8_9FLAO</name>
<dbReference type="EMBL" id="QBKT01000001">
    <property type="protein sequence ID" value="PTX63751.1"/>
    <property type="molecule type" value="Genomic_DNA"/>
</dbReference>
<comment type="caution">
    <text evidence="1">The sequence shown here is derived from an EMBL/GenBank/DDBJ whole genome shotgun (WGS) entry which is preliminary data.</text>
</comment>
<proteinExistence type="predicted"/>
<reference evidence="1 2" key="1">
    <citation type="submission" date="2018-04" db="EMBL/GenBank/DDBJ databases">
        <title>Genomic Encyclopedia of Archaeal and Bacterial Type Strains, Phase II (KMG-II): from individual species to whole genera.</title>
        <authorList>
            <person name="Goeker M."/>
        </authorList>
    </citation>
    <scope>NUCLEOTIDE SEQUENCE [LARGE SCALE GENOMIC DNA]</scope>
    <source>
        <strain evidence="1 2">DSM 25731</strain>
    </source>
</reference>
<evidence type="ECO:0000313" key="2">
    <source>
        <dbReference type="Proteomes" id="UP000244090"/>
    </source>
</evidence>
<protein>
    <recommendedName>
        <fullName evidence="3">Recombinase</fullName>
    </recommendedName>
</protein>
<evidence type="ECO:0000313" key="1">
    <source>
        <dbReference type="EMBL" id="PTX63751.1"/>
    </source>
</evidence>
<dbReference type="AlphaFoldDB" id="A0A2T6C5Y8"/>
<dbReference type="RefSeq" id="WP_108113127.1">
    <property type="nucleotide sequence ID" value="NZ_QBKT01000001.1"/>
</dbReference>
<dbReference type="OrthoDB" id="1449507at2"/>
<accession>A0A2T6C5Y8</accession>
<dbReference type="Proteomes" id="UP000244090">
    <property type="component" value="Unassembled WGS sequence"/>
</dbReference>
<sequence>MIRKKQRVKLKEVLGYHYTDGVLKILKEKNIKSRNGKPYGSSMIRNVFNGLNENEDIENAIIELFIRTQEGIKETEEARNRILGIT</sequence>
<organism evidence="1 2">
    <name type="scientific">Kordia periserrulae</name>
    <dbReference type="NCBI Taxonomy" id="701523"/>
    <lineage>
        <taxon>Bacteria</taxon>
        <taxon>Pseudomonadati</taxon>
        <taxon>Bacteroidota</taxon>
        <taxon>Flavobacteriia</taxon>
        <taxon>Flavobacteriales</taxon>
        <taxon>Flavobacteriaceae</taxon>
        <taxon>Kordia</taxon>
    </lineage>
</organism>
<keyword evidence="2" id="KW-1185">Reference proteome</keyword>
<evidence type="ECO:0008006" key="3">
    <source>
        <dbReference type="Google" id="ProtNLM"/>
    </source>
</evidence>